<dbReference type="RefSeq" id="WP_387403991.1">
    <property type="nucleotide sequence ID" value="NZ_JBIAQY010000004.1"/>
</dbReference>
<dbReference type="Proteomes" id="UP001601992">
    <property type="component" value="Unassembled WGS sequence"/>
</dbReference>
<accession>A0ABW6RYX0</accession>
<sequence>MGLIWLAAIAALVLLVLWWAFPILARIGGILIVLDSLAAIVLFPHQAIPLRVWWLLAGIGVWLAGHWAWAFKHGMWASRIALRIFTLPGLRHLIPRSTLTTPNDPTA</sequence>
<evidence type="ECO:0000313" key="2">
    <source>
        <dbReference type="EMBL" id="MFF3569220.1"/>
    </source>
</evidence>
<evidence type="ECO:0000256" key="1">
    <source>
        <dbReference type="SAM" id="Phobius"/>
    </source>
</evidence>
<proteinExistence type="predicted"/>
<dbReference type="EMBL" id="JBIAQY010000004">
    <property type="protein sequence ID" value="MFF3569220.1"/>
    <property type="molecule type" value="Genomic_DNA"/>
</dbReference>
<feature type="transmembrane region" description="Helical" evidence="1">
    <location>
        <begin position="52"/>
        <end position="71"/>
    </location>
</feature>
<protein>
    <submittedName>
        <fullName evidence="2">Uncharacterized protein</fullName>
    </submittedName>
</protein>
<organism evidence="2 3">
    <name type="scientific">Nocardia jiangxiensis</name>
    <dbReference type="NCBI Taxonomy" id="282685"/>
    <lineage>
        <taxon>Bacteria</taxon>
        <taxon>Bacillati</taxon>
        <taxon>Actinomycetota</taxon>
        <taxon>Actinomycetes</taxon>
        <taxon>Mycobacteriales</taxon>
        <taxon>Nocardiaceae</taxon>
        <taxon>Nocardia</taxon>
    </lineage>
</organism>
<keyword evidence="1" id="KW-1133">Transmembrane helix</keyword>
<keyword evidence="1" id="KW-0812">Transmembrane</keyword>
<gene>
    <name evidence="2" type="ORF">ACFYXQ_15725</name>
</gene>
<name>A0ABW6RYX0_9NOCA</name>
<evidence type="ECO:0000313" key="3">
    <source>
        <dbReference type="Proteomes" id="UP001601992"/>
    </source>
</evidence>
<comment type="caution">
    <text evidence="2">The sequence shown here is derived from an EMBL/GenBank/DDBJ whole genome shotgun (WGS) entry which is preliminary data.</text>
</comment>
<reference evidence="2 3" key="1">
    <citation type="submission" date="2024-10" db="EMBL/GenBank/DDBJ databases">
        <title>The Natural Products Discovery Center: Release of the First 8490 Sequenced Strains for Exploring Actinobacteria Biosynthetic Diversity.</title>
        <authorList>
            <person name="Kalkreuter E."/>
            <person name="Kautsar S.A."/>
            <person name="Yang D."/>
            <person name="Bader C.D."/>
            <person name="Teijaro C.N."/>
            <person name="Fluegel L."/>
            <person name="Davis C.M."/>
            <person name="Simpson J.R."/>
            <person name="Lauterbach L."/>
            <person name="Steele A.D."/>
            <person name="Gui C."/>
            <person name="Meng S."/>
            <person name="Li G."/>
            <person name="Viehrig K."/>
            <person name="Ye F."/>
            <person name="Su P."/>
            <person name="Kiefer A.F."/>
            <person name="Nichols A."/>
            <person name="Cepeda A.J."/>
            <person name="Yan W."/>
            <person name="Fan B."/>
            <person name="Jiang Y."/>
            <person name="Adhikari A."/>
            <person name="Zheng C.-J."/>
            <person name="Schuster L."/>
            <person name="Cowan T.M."/>
            <person name="Smanski M.J."/>
            <person name="Chevrette M.G."/>
            <person name="De Carvalho L.P.S."/>
            <person name="Shen B."/>
        </authorList>
    </citation>
    <scope>NUCLEOTIDE SEQUENCE [LARGE SCALE GENOMIC DNA]</scope>
    <source>
        <strain evidence="2 3">NPDC002593</strain>
    </source>
</reference>
<keyword evidence="1" id="KW-0472">Membrane</keyword>
<keyword evidence="3" id="KW-1185">Reference proteome</keyword>